<feature type="compositionally biased region" description="Basic and acidic residues" evidence="4">
    <location>
        <begin position="1"/>
        <end position="11"/>
    </location>
</feature>
<dbReference type="GO" id="GO:1904047">
    <property type="term" value="F:S-adenosyl-L-methionine binding"/>
    <property type="evidence" value="ECO:0007669"/>
    <property type="project" value="TreeGrafter"/>
</dbReference>
<evidence type="ECO:0000313" key="6">
    <source>
        <dbReference type="Proteomes" id="UP000287247"/>
    </source>
</evidence>
<keyword evidence="6" id="KW-1185">Reference proteome</keyword>
<dbReference type="GO" id="GO:0032259">
    <property type="term" value="P:methylation"/>
    <property type="evidence" value="ECO:0007669"/>
    <property type="project" value="UniProtKB-KW"/>
</dbReference>
<reference evidence="6" key="1">
    <citation type="submission" date="2017-05" db="EMBL/GenBank/DDBJ databases">
        <title>Physiological properties and genetic analysis related to exopolysaccharide production of fresh-water unicellular cyanobacterium Aphanothece sacrum, Suizenji Nori, that has been cultured as a food source in Japan.</title>
        <authorList>
            <person name="Kanesaki Y."/>
            <person name="Yoshikawa S."/>
            <person name="Ohki K."/>
        </authorList>
    </citation>
    <scope>NUCLEOTIDE SEQUENCE [LARGE SCALE GENOMIC DNA]</scope>
    <source>
        <strain evidence="6">FPU1</strain>
    </source>
</reference>
<evidence type="ECO:0000256" key="1">
    <source>
        <dbReference type="ARBA" id="ARBA00022603"/>
    </source>
</evidence>
<dbReference type="Proteomes" id="UP000287247">
    <property type="component" value="Unassembled WGS sequence"/>
</dbReference>
<dbReference type="InterPro" id="IPR012263">
    <property type="entry name" value="M_m6A_EcoRV"/>
</dbReference>
<dbReference type="AlphaFoldDB" id="A0A401IC88"/>
<feature type="region of interest" description="Disordered" evidence="4">
    <location>
        <begin position="1"/>
        <end position="28"/>
    </location>
</feature>
<evidence type="ECO:0000256" key="3">
    <source>
        <dbReference type="ARBA" id="ARBA00022691"/>
    </source>
</evidence>
<evidence type="ECO:0000313" key="5">
    <source>
        <dbReference type="EMBL" id="GBF78836.1"/>
    </source>
</evidence>
<dbReference type="PANTHER" id="PTHR30481:SF2">
    <property type="entry name" value="SITE-SPECIFIC DNA-METHYLTRANSFERASE (ADENINE-SPECIFIC)"/>
    <property type="match status" value="1"/>
</dbReference>
<dbReference type="EMBL" id="BDQK01000001">
    <property type="protein sequence ID" value="GBF78836.1"/>
    <property type="molecule type" value="Genomic_DNA"/>
</dbReference>
<dbReference type="GO" id="GO:0043565">
    <property type="term" value="F:sequence-specific DNA binding"/>
    <property type="evidence" value="ECO:0007669"/>
    <property type="project" value="TreeGrafter"/>
</dbReference>
<comment type="caution">
    <text evidence="5">The sequence shown here is derived from an EMBL/GenBank/DDBJ whole genome shotgun (WGS) entry which is preliminary data.</text>
</comment>
<dbReference type="OrthoDB" id="9805629at2"/>
<evidence type="ECO:0000256" key="4">
    <source>
        <dbReference type="SAM" id="MobiDB-lite"/>
    </source>
</evidence>
<sequence length="308" mass="35536">MYHDDNMKNLESKPSTSNTLIKSPLRYPGGKSRAIPQIIEQLPHHFLEYREPFVGGGSVFIYLKQIYPDIKIWINDLNPEVYYFWKIAQSDLKELVSVLHKIKLNCTDGKQLFNELTSVNVAELSEFERAVRFFILNRITFSGTVESGGFSQGAFTQRFTDSSIDRLEILDQILQGVKITNLDYSELVNAAGNEVFIFLDPPYYAATKSKLYGKDGHLHTSFEHQRFAEIMSLCPHQWLITYDNSESIRANFADFNLIDWELQYGMNNYKQGKAAKGKEIFIRNYALKPQIISKNIEMQQLSLDFSIL</sequence>
<dbReference type="SUPFAM" id="SSF53335">
    <property type="entry name" value="S-adenosyl-L-methionine-dependent methyltransferases"/>
    <property type="match status" value="1"/>
</dbReference>
<name>A0A401IC88_APHSA</name>
<dbReference type="GO" id="GO:0009007">
    <property type="term" value="F:site-specific DNA-methyltransferase (adenine-specific) activity"/>
    <property type="evidence" value="ECO:0007669"/>
    <property type="project" value="UniProtKB-EC"/>
</dbReference>
<gene>
    <name evidence="5" type="ORF">AsFPU1_0226</name>
</gene>
<keyword evidence="2 5" id="KW-0808">Transferase</keyword>
<dbReference type="GO" id="GO:0009307">
    <property type="term" value="P:DNA restriction-modification system"/>
    <property type="evidence" value="ECO:0007669"/>
    <property type="project" value="InterPro"/>
</dbReference>
<protein>
    <submittedName>
        <fullName evidence="5">N6 adenine-specific DNA methyltransferase</fullName>
    </submittedName>
</protein>
<dbReference type="GO" id="GO:0006298">
    <property type="term" value="P:mismatch repair"/>
    <property type="evidence" value="ECO:0007669"/>
    <property type="project" value="TreeGrafter"/>
</dbReference>
<accession>A0A401IC88</accession>
<dbReference type="InterPro" id="IPR012327">
    <property type="entry name" value="MeTrfase_D12"/>
</dbReference>
<keyword evidence="1 5" id="KW-0489">Methyltransferase</keyword>
<evidence type="ECO:0000256" key="2">
    <source>
        <dbReference type="ARBA" id="ARBA00022679"/>
    </source>
</evidence>
<feature type="compositionally biased region" description="Polar residues" evidence="4">
    <location>
        <begin position="12"/>
        <end position="21"/>
    </location>
</feature>
<dbReference type="PRINTS" id="PR00505">
    <property type="entry name" value="D12N6MTFRASE"/>
</dbReference>
<keyword evidence="3" id="KW-0949">S-adenosyl-L-methionine</keyword>
<dbReference type="InterPro" id="IPR029063">
    <property type="entry name" value="SAM-dependent_MTases_sf"/>
</dbReference>
<organism evidence="5 6">
    <name type="scientific">Aphanothece sacrum FPU1</name>
    <dbReference type="NCBI Taxonomy" id="1920663"/>
    <lineage>
        <taxon>Bacteria</taxon>
        <taxon>Bacillati</taxon>
        <taxon>Cyanobacteriota</taxon>
        <taxon>Cyanophyceae</taxon>
        <taxon>Oscillatoriophycideae</taxon>
        <taxon>Chroococcales</taxon>
        <taxon>Aphanothecaceae</taxon>
        <taxon>Aphanothece</taxon>
    </lineage>
</organism>
<proteinExistence type="predicted"/>
<dbReference type="Pfam" id="PF02086">
    <property type="entry name" value="MethyltransfD12"/>
    <property type="match status" value="1"/>
</dbReference>
<dbReference type="PIRSF" id="PIRSF000398">
    <property type="entry name" value="M_m6A_EcoRV"/>
    <property type="match status" value="1"/>
</dbReference>
<dbReference type="Gene3D" id="3.40.50.150">
    <property type="entry name" value="Vaccinia Virus protein VP39"/>
    <property type="match status" value="2"/>
</dbReference>
<dbReference type="PANTHER" id="PTHR30481">
    <property type="entry name" value="DNA ADENINE METHYLASE"/>
    <property type="match status" value="1"/>
</dbReference>